<evidence type="ECO:0000256" key="10">
    <source>
        <dbReference type="SAM" id="MobiDB-lite"/>
    </source>
</evidence>
<sequence length="268" mass="28673">MSEPRQFEGRRDNNREERERSEFVDKLVGVRRVAKTVKGGRRMAFGALVVVGDEAGRVGFGQGKAKEVPDAVRKATDEAKRTMVRVPLRQGRTIHHDVQGRFGATRVIIKPAVPGTGIIAGGPMRAIFEAMGIKDVVAKAMGSTNPFNLIRATFDAFASIETPRSIAAKRGIKVTDLTLHAVEAVKGVTDQKEMLENAAKVQKAKKAAPARGGRDAGRGPRKDGDSKPRRDAGAGRRTDAPKVVTVTKAQSMKAATSEAAPAAEGTQE</sequence>
<dbReference type="FunFam" id="3.30.230.10:FF:000002">
    <property type="entry name" value="30S ribosomal protein S5"/>
    <property type="match status" value="1"/>
</dbReference>
<keyword evidence="6 8" id="KW-0687">Ribonucleoprotein</keyword>
<evidence type="ECO:0000313" key="13">
    <source>
        <dbReference type="Proteomes" id="UP000320948"/>
    </source>
</evidence>
<gene>
    <name evidence="8" type="primary">rpsE</name>
    <name evidence="12" type="ORF">DI628_03960</name>
</gene>
<evidence type="ECO:0000256" key="1">
    <source>
        <dbReference type="ARBA" id="ARBA00003093"/>
    </source>
</evidence>
<evidence type="ECO:0000256" key="5">
    <source>
        <dbReference type="ARBA" id="ARBA00022980"/>
    </source>
</evidence>
<comment type="function">
    <text evidence="8">With S4 and S12 plays an important role in translational accuracy.</text>
</comment>
<dbReference type="InterPro" id="IPR013810">
    <property type="entry name" value="Ribosomal_uS5_N"/>
</dbReference>
<evidence type="ECO:0000256" key="9">
    <source>
        <dbReference type="RuleBase" id="RU003823"/>
    </source>
</evidence>
<dbReference type="GO" id="GO:0042254">
    <property type="term" value="P:ribosome biogenesis"/>
    <property type="evidence" value="ECO:0007669"/>
    <property type="project" value="UniProtKB-ARBA"/>
</dbReference>
<dbReference type="InterPro" id="IPR005324">
    <property type="entry name" value="Ribosomal_uS5_C"/>
</dbReference>
<dbReference type="GO" id="GO:0015935">
    <property type="term" value="C:small ribosomal subunit"/>
    <property type="evidence" value="ECO:0007669"/>
    <property type="project" value="InterPro"/>
</dbReference>
<proteinExistence type="inferred from homology"/>
<dbReference type="SUPFAM" id="SSF54211">
    <property type="entry name" value="Ribosomal protein S5 domain 2-like"/>
    <property type="match status" value="1"/>
</dbReference>
<feature type="compositionally biased region" description="Low complexity" evidence="10">
    <location>
        <begin position="254"/>
        <end position="268"/>
    </location>
</feature>
<dbReference type="InterPro" id="IPR005712">
    <property type="entry name" value="Ribosomal_uS5_bac-type"/>
</dbReference>
<accession>A0A6N4RCQ8</accession>
<feature type="region of interest" description="Disordered" evidence="10">
    <location>
        <begin position="1"/>
        <end position="20"/>
    </location>
</feature>
<dbReference type="InterPro" id="IPR000851">
    <property type="entry name" value="Ribosomal_uS5"/>
</dbReference>
<dbReference type="NCBIfam" id="TIGR01021">
    <property type="entry name" value="rpsE_bact"/>
    <property type="match status" value="1"/>
</dbReference>
<evidence type="ECO:0000259" key="11">
    <source>
        <dbReference type="PROSITE" id="PS50881"/>
    </source>
</evidence>
<name>A0A6N4RCQ8_BLAVI</name>
<keyword evidence="3 8" id="KW-0699">rRNA-binding</keyword>
<dbReference type="Pfam" id="PF03719">
    <property type="entry name" value="Ribosomal_S5_C"/>
    <property type="match status" value="1"/>
</dbReference>
<dbReference type="PANTHER" id="PTHR48277:SF1">
    <property type="entry name" value="MITOCHONDRIAL RIBOSOMAL PROTEIN S5"/>
    <property type="match status" value="1"/>
</dbReference>
<dbReference type="PROSITE" id="PS00585">
    <property type="entry name" value="RIBOSOMAL_S5"/>
    <property type="match status" value="1"/>
</dbReference>
<dbReference type="PANTHER" id="PTHR48277">
    <property type="entry name" value="MITOCHONDRIAL RIBOSOMAL PROTEIN S5"/>
    <property type="match status" value="1"/>
</dbReference>
<dbReference type="Pfam" id="PF00333">
    <property type="entry name" value="Ribosomal_S5"/>
    <property type="match status" value="1"/>
</dbReference>
<dbReference type="Gene3D" id="3.30.230.10">
    <property type="match status" value="1"/>
</dbReference>
<dbReference type="HAMAP" id="MF_01307_B">
    <property type="entry name" value="Ribosomal_uS5_B"/>
    <property type="match status" value="1"/>
</dbReference>
<evidence type="ECO:0000256" key="6">
    <source>
        <dbReference type="ARBA" id="ARBA00023274"/>
    </source>
</evidence>
<dbReference type="PROSITE" id="PS50881">
    <property type="entry name" value="S5_DSRBD"/>
    <property type="match status" value="1"/>
</dbReference>
<dbReference type="Gene3D" id="3.30.160.20">
    <property type="match status" value="1"/>
</dbReference>
<dbReference type="FunFam" id="3.30.160.20:FF:000001">
    <property type="entry name" value="30S ribosomal protein S5"/>
    <property type="match status" value="1"/>
</dbReference>
<dbReference type="InterPro" id="IPR014721">
    <property type="entry name" value="Ribsml_uS5_D2-typ_fold_subgr"/>
</dbReference>
<dbReference type="GO" id="GO:0005737">
    <property type="term" value="C:cytoplasm"/>
    <property type="evidence" value="ECO:0007669"/>
    <property type="project" value="UniProtKB-ARBA"/>
</dbReference>
<evidence type="ECO:0000256" key="3">
    <source>
        <dbReference type="ARBA" id="ARBA00022730"/>
    </source>
</evidence>
<dbReference type="Proteomes" id="UP000320948">
    <property type="component" value="Unassembled WGS sequence"/>
</dbReference>
<comment type="function">
    <text evidence="1 8">Located at the back of the 30S subunit body where it stabilizes the conformation of the head with respect to the body.</text>
</comment>
<dbReference type="SUPFAM" id="SSF54768">
    <property type="entry name" value="dsRNA-binding domain-like"/>
    <property type="match status" value="1"/>
</dbReference>
<comment type="subunit">
    <text evidence="8">Part of the 30S ribosomal subunit. Contacts proteins S4 and S8.</text>
</comment>
<feature type="domain" description="S5 DRBM" evidence="11">
    <location>
        <begin position="23"/>
        <end position="86"/>
    </location>
</feature>
<comment type="similarity">
    <text evidence="2 8 9">Belongs to the universal ribosomal protein uS5 family.</text>
</comment>
<feature type="compositionally biased region" description="Basic and acidic residues" evidence="10">
    <location>
        <begin position="212"/>
        <end position="240"/>
    </location>
</feature>
<keyword evidence="4 8" id="KW-0694">RNA-binding</keyword>
<feature type="region of interest" description="Disordered" evidence="10">
    <location>
        <begin position="199"/>
        <end position="268"/>
    </location>
</feature>
<comment type="domain">
    <text evidence="8">The N-terminal domain interacts with the head of the 30S subunit; the C-terminal domain interacts with the body and contacts protein S4. The interaction surface between S4 and S5 is involved in control of translational fidelity.</text>
</comment>
<dbReference type="InterPro" id="IPR020568">
    <property type="entry name" value="Ribosomal_Su5_D2-typ_SF"/>
</dbReference>
<dbReference type="InterPro" id="IPR018192">
    <property type="entry name" value="Ribosomal_uS5_N_CS"/>
</dbReference>
<dbReference type="GO" id="GO:0006412">
    <property type="term" value="P:translation"/>
    <property type="evidence" value="ECO:0007669"/>
    <property type="project" value="UniProtKB-UniRule"/>
</dbReference>
<dbReference type="GO" id="GO:0019843">
    <property type="term" value="F:rRNA binding"/>
    <property type="evidence" value="ECO:0007669"/>
    <property type="project" value="UniProtKB-UniRule"/>
</dbReference>
<keyword evidence="5 8" id="KW-0689">Ribosomal protein</keyword>
<comment type="caution">
    <text evidence="12">The sequence shown here is derived from an EMBL/GenBank/DDBJ whole genome shotgun (WGS) entry which is preliminary data.</text>
</comment>
<dbReference type="AlphaFoldDB" id="A0A6N4RCQ8"/>
<evidence type="ECO:0000256" key="8">
    <source>
        <dbReference type="HAMAP-Rule" id="MF_01307"/>
    </source>
</evidence>
<dbReference type="EMBL" id="VAFM01000001">
    <property type="protein sequence ID" value="TKW61782.1"/>
    <property type="molecule type" value="Genomic_DNA"/>
</dbReference>
<dbReference type="GO" id="GO:0003735">
    <property type="term" value="F:structural constituent of ribosome"/>
    <property type="evidence" value="ECO:0007669"/>
    <property type="project" value="UniProtKB-UniRule"/>
</dbReference>
<evidence type="ECO:0000256" key="4">
    <source>
        <dbReference type="ARBA" id="ARBA00022884"/>
    </source>
</evidence>
<reference evidence="12 13" key="1">
    <citation type="journal article" date="2017" name="Nat. Commun.">
        <title>In situ click chemistry generation of cyclooxygenase-2 inhibitors.</title>
        <authorList>
            <person name="Bhardwaj A."/>
            <person name="Kaur J."/>
            <person name="Wuest M."/>
            <person name="Wuest F."/>
        </authorList>
    </citation>
    <scope>NUCLEOTIDE SEQUENCE [LARGE SCALE GENOMIC DNA]</scope>
    <source>
        <strain evidence="12">S2_018_000_R2_106</strain>
    </source>
</reference>
<evidence type="ECO:0000256" key="7">
    <source>
        <dbReference type="ARBA" id="ARBA00035255"/>
    </source>
</evidence>
<evidence type="ECO:0000256" key="2">
    <source>
        <dbReference type="ARBA" id="ARBA00008945"/>
    </source>
</evidence>
<organism evidence="12 13">
    <name type="scientific">Blastochloris viridis</name>
    <name type="common">Rhodopseudomonas viridis</name>
    <dbReference type="NCBI Taxonomy" id="1079"/>
    <lineage>
        <taxon>Bacteria</taxon>
        <taxon>Pseudomonadati</taxon>
        <taxon>Pseudomonadota</taxon>
        <taxon>Alphaproteobacteria</taxon>
        <taxon>Hyphomicrobiales</taxon>
        <taxon>Blastochloridaceae</taxon>
        <taxon>Blastochloris</taxon>
    </lineage>
</organism>
<protein>
    <recommendedName>
        <fullName evidence="7 8">Small ribosomal subunit protein uS5</fullName>
    </recommendedName>
</protein>
<evidence type="ECO:0000313" key="12">
    <source>
        <dbReference type="EMBL" id="TKW61782.1"/>
    </source>
</evidence>